<dbReference type="PANTHER" id="PTHR22550:SF5">
    <property type="entry name" value="LEUCINE ZIPPER PROTEIN 4"/>
    <property type="match status" value="1"/>
</dbReference>
<dbReference type="Gene3D" id="3.40.50.410">
    <property type="entry name" value="von Willebrand factor, type A domain"/>
    <property type="match status" value="1"/>
</dbReference>
<proteinExistence type="predicted"/>
<keyword evidence="3 5" id="KW-1133">Transmembrane helix</keyword>
<name>A0A379DKB6_9PORP</name>
<feature type="transmembrane region" description="Helical" evidence="5">
    <location>
        <begin position="7"/>
        <end position="24"/>
    </location>
</feature>
<evidence type="ECO:0000256" key="1">
    <source>
        <dbReference type="ARBA" id="ARBA00022475"/>
    </source>
</evidence>
<feature type="transmembrane region" description="Helical" evidence="5">
    <location>
        <begin position="301"/>
        <end position="318"/>
    </location>
</feature>
<accession>A0A379DKB6</accession>
<feature type="transmembrane region" description="Helical" evidence="5">
    <location>
        <begin position="51"/>
        <end position="72"/>
    </location>
</feature>
<feature type="domain" description="VWFA" evidence="6">
    <location>
        <begin position="89"/>
        <end position="281"/>
    </location>
</feature>
<dbReference type="CDD" id="cd01467">
    <property type="entry name" value="vWA_BatA_type"/>
    <property type="match status" value="1"/>
</dbReference>
<dbReference type="Pfam" id="PF13519">
    <property type="entry name" value="VWA_2"/>
    <property type="match status" value="1"/>
</dbReference>
<sequence>MTFVNPHLLYLLLIIPVLIFWYIYRLLRVHPTLLLPSLSSLGKTSGGFRSYFRHLLFILRMIALTLLIIAIARPQTTNSWSKDAVEGIDIVLAIDISGSMLAMDLQPNRIEAAIDVAHKFIQSRPNDNIGLVAFSGESFTMCPLTTDHAVLLNRLEDSKVGLLEDGTAIGLGITTAVSRLKDSKTKSKVIILLTDGSNNRGDITPKMSAQLASTFGIRMYTIGVGTRGEAPYPVPTAFGTRVQMMPVDIDENILTEMADLTGGKYFRAVDNHSLNEIYREIDQLEKTKLSTQSFHTKHEEFWIYALLAFISVLIEFVLRNTYLRTNP</sequence>
<dbReference type="InterPro" id="IPR033881">
    <property type="entry name" value="vWA_BatA_type"/>
</dbReference>
<dbReference type="EMBL" id="UGTI01000001">
    <property type="protein sequence ID" value="SUB78602.1"/>
    <property type="molecule type" value="Genomic_DNA"/>
</dbReference>
<dbReference type="InterPro" id="IPR011933">
    <property type="entry name" value="Double_TM_dom"/>
</dbReference>
<keyword evidence="4 5" id="KW-0472">Membrane</keyword>
<dbReference type="Proteomes" id="UP000254263">
    <property type="component" value="Unassembled WGS sequence"/>
</dbReference>
<dbReference type="Pfam" id="PF07584">
    <property type="entry name" value="BatA"/>
    <property type="match status" value="1"/>
</dbReference>
<reference evidence="7 8" key="1">
    <citation type="submission" date="2018-06" db="EMBL/GenBank/DDBJ databases">
        <authorList>
            <consortium name="Pathogen Informatics"/>
            <person name="Doyle S."/>
        </authorList>
    </citation>
    <scope>NUCLEOTIDE SEQUENCE [LARGE SCALE GENOMIC DNA]</scope>
    <source>
        <strain evidence="7 8">NCTC13100</strain>
    </source>
</reference>
<dbReference type="AlphaFoldDB" id="A0A379DKB6"/>
<dbReference type="PROSITE" id="PS50234">
    <property type="entry name" value="VWFA"/>
    <property type="match status" value="1"/>
</dbReference>
<protein>
    <submittedName>
        <fullName evidence="7">Mg-chelatase subunit ChlD</fullName>
    </submittedName>
</protein>
<dbReference type="InterPro" id="IPR024163">
    <property type="entry name" value="Aerotolerance_reg_N"/>
</dbReference>
<evidence type="ECO:0000256" key="2">
    <source>
        <dbReference type="ARBA" id="ARBA00022692"/>
    </source>
</evidence>
<evidence type="ECO:0000259" key="6">
    <source>
        <dbReference type="PROSITE" id="PS50234"/>
    </source>
</evidence>
<keyword evidence="2 5" id="KW-0812">Transmembrane</keyword>
<dbReference type="SUPFAM" id="SSF53300">
    <property type="entry name" value="vWA-like"/>
    <property type="match status" value="1"/>
</dbReference>
<dbReference type="PANTHER" id="PTHR22550">
    <property type="entry name" value="SPORE GERMINATION PROTEIN"/>
    <property type="match status" value="1"/>
</dbReference>
<organism evidence="7 8">
    <name type="scientific">Porphyromonas macacae</name>
    <dbReference type="NCBI Taxonomy" id="28115"/>
    <lineage>
        <taxon>Bacteria</taxon>
        <taxon>Pseudomonadati</taxon>
        <taxon>Bacteroidota</taxon>
        <taxon>Bacteroidia</taxon>
        <taxon>Bacteroidales</taxon>
        <taxon>Porphyromonadaceae</taxon>
        <taxon>Porphyromonas</taxon>
    </lineage>
</organism>
<dbReference type="InterPro" id="IPR002035">
    <property type="entry name" value="VWF_A"/>
</dbReference>
<evidence type="ECO:0000313" key="7">
    <source>
        <dbReference type="EMBL" id="SUB78602.1"/>
    </source>
</evidence>
<dbReference type="NCBIfam" id="TIGR02226">
    <property type="entry name" value="two_anch"/>
    <property type="match status" value="1"/>
</dbReference>
<dbReference type="InterPro" id="IPR036465">
    <property type="entry name" value="vWFA_dom_sf"/>
</dbReference>
<evidence type="ECO:0000256" key="4">
    <source>
        <dbReference type="ARBA" id="ARBA00023136"/>
    </source>
</evidence>
<evidence type="ECO:0000313" key="8">
    <source>
        <dbReference type="Proteomes" id="UP000254263"/>
    </source>
</evidence>
<evidence type="ECO:0000256" key="5">
    <source>
        <dbReference type="SAM" id="Phobius"/>
    </source>
</evidence>
<dbReference type="InterPro" id="IPR050768">
    <property type="entry name" value="UPF0353/GerABKA_families"/>
</dbReference>
<keyword evidence="1" id="KW-1003">Cell membrane</keyword>
<dbReference type="SMART" id="SM00327">
    <property type="entry name" value="VWA"/>
    <property type="match status" value="1"/>
</dbReference>
<dbReference type="RefSeq" id="WP_018359996.1">
    <property type="nucleotide sequence ID" value="NZ_UGTI01000001.1"/>
</dbReference>
<evidence type="ECO:0000256" key="3">
    <source>
        <dbReference type="ARBA" id="ARBA00022989"/>
    </source>
</evidence>
<gene>
    <name evidence="7" type="ORF">NCTC13100_01784</name>
</gene>